<accession>A0A0D3IPU8</accession>
<dbReference type="Pfam" id="PF04121">
    <property type="entry name" value="Nup84_Nup100"/>
    <property type="match status" value="1"/>
</dbReference>
<protein>
    <recommendedName>
        <fullName evidence="7">Nuclear pore complex protein</fullName>
    </recommendedName>
</protein>
<reference evidence="9" key="2">
    <citation type="submission" date="2024-10" db="UniProtKB">
        <authorList>
            <consortium name="EnsemblProtists"/>
        </authorList>
    </citation>
    <scope>IDENTIFICATION</scope>
</reference>
<evidence type="ECO:0000313" key="10">
    <source>
        <dbReference type="Proteomes" id="UP000013827"/>
    </source>
</evidence>
<dbReference type="KEGG" id="ehx:EMIHUDRAFT_119919"/>
<dbReference type="PANTHER" id="PTHR13003">
    <property type="entry name" value="NUP107-RELATED"/>
    <property type="match status" value="1"/>
</dbReference>
<keyword evidence="4 7" id="KW-0811">Translocation</keyword>
<dbReference type="InterPro" id="IPR007252">
    <property type="entry name" value="Nup84/Nup107"/>
</dbReference>
<dbReference type="GeneID" id="17259431"/>
<evidence type="ECO:0000256" key="5">
    <source>
        <dbReference type="ARBA" id="ARBA00023132"/>
    </source>
</evidence>
<dbReference type="GO" id="GO:0006406">
    <property type="term" value="P:mRNA export from nucleus"/>
    <property type="evidence" value="ECO:0007669"/>
    <property type="project" value="TreeGrafter"/>
</dbReference>
<organism evidence="9 10">
    <name type="scientific">Emiliania huxleyi (strain CCMP1516)</name>
    <dbReference type="NCBI Taxonomy" id="280463"/>
    <lineage>
        <taxon>Eukaryota</taxon>
        <taxon>Haptista</taxon>
        <taxon>Haptophyta</taxon>
        <taxon>Prymnesiophyceae</taxon>
        <taxon>Isochrysidales</taxon>
        <taxon>Noelaerhabdaceae</taxon>
        <taxon>Emiliania</taxon>
    </lineage>
</organism>
<dbReference type="GO" id="GO:0031080">
    <property type="term" value="C:nuclear pore outer ring"/>
    <property type="evidence" value="ECO:0007669"/>
    <property type="project" value="TreeGrafter"/>
</dbReference>
<evidence type="ECO:0000256" key="8">
    <source>
        <dbReference type="SAM" id="MobiDB-lite"/>
    </source>
</evidence>
<keyword evidence="10" id="KW-1185">Reference proteome</keyword>
<evidence type="ECO:0000256" key="7">
    <source>
        <dbReference type="RuleBase" id="RU365072"/>
    </source>
</evidence>
<evidence type="ECO:0000256" key="4">
    <source>
        <dbReference type="ARBA" id="ARBA00023010"/>
    </source>
</evidence>
<evidence type="ECO:0000256" key="3">
    <source>
        <dbReference type="ARBA" id="ARBA00022927"/>
    </source>
</evidence>
<dbReference type="EnsemblProtists" id="EOD13283">
    <property type="protein sequence ID" value="EOD13283"/>
    <property type="gene ID" value="EMIHUDRAFT_119919"/>
</dbReference>
<dbReference type="PANTHER" id="PTHR13003:SF2">
    <property type="entry name" value="NUCLEAR PORE COMPLEX PROTEIN NUP107"/>
    <property type="match status" value="1"/>
</dbReference>
<feature type="region of interest" description="Disordered" evidence="8">
    <location>
        <begin position="1"/>
        <end position="35"/>
    </location>
</feature>
<keyword evidence="5 7" id="KW-0906">Nuclear pore complex</keyword>
<comment type="subunit">
    <text evidence="7">Part of the nuclear pore complex (NPC).</text>
</comment>
<keyword evidence="3" id="KW-0653">Protein transport</keyword>
<evidence type="ECO:0000313" key="9">
    <source>
        <dbReference type="EnsemblProtists" id="EOD13283"/>
    </source>
</evidence>
<reference evidence="10" key="1">
    <citation type="journal article" date="2013" name="Nature">
        <title>Pan genome of the phytoplankton Emiliania underpins its global distribution.</title>
        <authorList>
            <person name="Read B.A."/>
            <person name="Kegel J."/>
            <person name="Klute M.J."/>
            <person name="Kuo A."/>
            <person name="Lefebvre S.C."/>
            <person name="Maumus F."/>
            <person name="Mayer C."/>
            <person name="Miller J."/>
            <person name="Monier A."/>
            <person name="Salamov A."/>
            <person name="Young J."/>
            <person name="Aguilar M."/>
            <person name="Claverie J.M."/>
            <person name="Frickenhaus S."/>
            <person name="Gonzalez K."/>
            <person name="Herman E.K."/>
            <person name="Lin Y.C."/>
            <person name="Napier J."/>
            <person name="Ogata H."/>
            <person name="Sarno A.F."/>
            <person name="Shmutz J."/>
            <person name="Schroeder D."/>
            <person name="de Vargas C."/>
            <person name="Verret F."/>
            <person name="von Dassow P."/>
            <person name="Valentin K."/>
            <person name="Van de Peer Y."/>
            <person name="Wheeler G."/>
            <person name="Dacks J.B."/>
            <person name="Delwiche C.F."/>
            <person name="Dyhrman S.T."/>
            <person name="Glockner G."/>
            <person name="John U."/>
            <person name="Richards T."/>
            <person name="Worden A.Z."/>
            <person name="Zhang X."/>
            <person name="Grigoriev I.V."/>
            <person name="Allen A.E."/>
            <person name="Bidle K."/>
            <person name="Borodovsky M."/>
            <person name="Bowler C."/>
            <person name="Brownlee C."/>
            <person name="Cock J.M."/>
            <person name="Elias M."/>
            <person name="Gladyshev V.N."/>
            <person name="Groth M."/>
            <person name="Guda C."/>
            <person name="Hadaegh A."/>
            <person name="Iglesias-Rodriguez M.D."/>
            <person name="Jenkins J."/>
            <person name="Jones B.M."/>
            <person name="Lawson T."/>
            <person name="Leese F."/>
            <person name="Lindquist E."/>
            <person name="Lobanov A."/>
            <person name="Lomsadze A."/>
            <person name="Malik S.B."/>
            <person name="Marsh M.E."/>
            <person name="Mackinder L."/>
            <person name="Mock T."/>
            <person name="Mueller-Roeber B."/>
            <person name="Pagarete A."/>
            <person name="Parker M."/>
            <person name="Probert I."/>
            <person name="Quesneville H."/>
            <person name="Raines C."/>
            <person name="Rensing S.A."/>
            <person name="Riano-Pachon D.M."/>
            <person name="Richier S."/>
            <person name="Rokitta S."/>
            <person name="Shiraiwa Y."/>
            <person name="Soanes D.M."/>
            <person name="van der Giezen M."/>
            <person name="Wahlund T.M."/>
            <person name="Williams B."/>
            <person name="Wilson W."/>
            <person name="Wolfe G."/>
            <person name="Wurch L.L."/>
        </authorList>
    </citation>
    <scope>NUCLEOTIDE SEQUENCE</scope>
</reference>
<sequence>MLASPPGRTPATRPRAALFSSATEGGAAPLATPRSASAAADRPLFALSLPDFDGGGGGFGTAPGAVPDRFSQAGAALVTRGAVSDPVAADAPADVALSQRFALALEEWWVAQRAPPPVAGYLPLLEAYEALASAALDDTERKLRAPDGGGGSRPALEAEAAALRAERQSWRLLLRLYAGFDGRQAAPPPFPPPPDDWGAMLRALGPAAAGGGGGGGGGGGAEALAATAAAAGLPTKSLHDEEVQEAALRQADPVADLALRAVRWAEDGAREKPRPLPLPVTHRSTAFRLAVGEAAAHGLPTSLDPDAPAREGRRLDAEDEEEEAALLRTVWLMAQQLCRQCGQPWRAATLGGGEPWRYDSAAGGWVGNPDRPLWRSACGAIARRALQRPEVPASAHEAAAYASLASDASLLHAVLPVCGGWEDE</sequence>
<keyword evidence="2" id="KW-0509">mRNA transport</keyword>
<keyword evidence="1 7" id="KW-0813">Transport</keyword>
<dbReference type="Proteomes" id="UP000013827">
    <property type="component" value="Unassembled WGS sequence"/>
</dbReference>
<keyword evidence="6 7" id="KW-0539">Nucleus</keyword>
<comment type="subcellular location">
    <subcellularLocation>
        <location evidence="7">Nucleus</location>
        <location evidence="7">Nuclear pore complex</location>
    </subcellularLocation>
    <subcellularLocation>
        <location evidence="7">Nucleus membrane</location>
    </subcellularLocation>
</comment>
<dbReference type="HOGENOM" id="CLU_648283_0_0_1"/>
<name>A0A0D3IPU8_EMIH1</name>
<evidence type="ECO:0000256" key="6">
    <source>
        <dbReference type="ARBA" id="ARBA00023242"/>
    </source>
</evidence>
<dbReference type="PaxDb" id="2903-EOD13283"/>
<proteinExistence type="inferred from homology"/>
<dbReference type="AlphaFoldDB" id="A0A0D3IPU8"/>
<dbReference type="eggNOG" id="KOG1964">
    <property type="taxonomic scope" value="Eukaryota"/>
</dbReference>
<dbReference type="RefSeq" id="XP_005765712.1">
    <property type="nucleotide sequence ID" value="XM_005765655.1"/>
</dbReference>
<comment type="similarity">
    <text evidence="7">Belongs to the nucleoporin Nup84/Nup107 family.</text>
</comment>
<dbReference type="GO" id="GO:0000973">
    <property type="term" value="P:post-transcriptional tethering of RNA polymerase II gene DNA at nuclear periphery"/>
    <property type="evidence" value="ECO:0007669"/>
    <property type="project" value="TreeGrafter"/>
</dbReference>
<dbReference type="GO" id="GO:0006606">
    <property type="term" value="P:protein import into nucleus"/>
    <property type="evidence" value="ECO:0007669"/>
    <property type="project" value="TreeGrafter"/>
</dbReference>
<keyword evidence="7" id="KW-0472">Membrane</keyword>
<comment type="function">
    <text evidence="7">Functions as a component of the nuclear pore complex (NPC).</text>
</comment>
<dbReference type="GO" id="GO:0017056">
    <property type="term" value="F:structural constituent of nuclear pore"/>
    <property type="evidence" value="ECO:0007669"/>
    <property type="project" value="UniProtKB-UniRule"/>
</dbReference>
<dbReference type="GO" id="GO:0031965">
    <property type="term" value="C:nuclear membrane"/>
    <property type="evidence" value="ECO:0007669"/>
    <property type="project" value="UniProtKB-SubCell"/>
</dbReference>
<evidence type="ECO:0000256" key="1">
    <source>
        <dbReference type="ARBA" id="ARBA00022448"/>
    </source>
</evidence>
<evidence type="ECO:0000256" key="2">
    <source>
        <dbReference type="ARBA" id="ARBA00022816"/>
    </source>
</evidence>
<dbReference type="STRING" id="2903.R1BT20"/>
<feature type="compositionally biased region" description="Low complexity" evidence="8">
    <location>
        <begin position="1"/>
        <end position="17"/>
    </location>
</feature>
<dbReference type="Gene3D" id="1.10.3450.20">
    <property type="match status" value="1"/>
</dbReference>